<evidence type="ECO:0000313" key="1">
    <source>
        <dbReference type="EMBL" id="KKL56626.1"/>
    </source>
</evidence>
<protein>
    <submittedName>
        <fullName evidence="1">Uncharacterized protein</fullName>
    </submittedName>
</protein>
<reference evidence="1" key="1">
    <citation type="journal article" date="2015" name="Nature">
        <title>Complex archaea that bridge the gap between prokaryotes and eukaryotes.</title>
        <authorList>
            <person name="Spang A."/>
            <person name="Saw J.H."/>
            <person name="Jorgensen S.L."/>
            <person name="Zaremba-Niedzwiedzka K."/>
            <person name="Martijn J."/>
            <person name="Lind A.E."/>
            <person name="van Eijk R."/>
            <person name="Schleper C."/>
            <person name="Guy L."/>
            <person name="Ettema T.J."/>
        </authorList>
    </citation>
    <scope>NUCLEOTIDE SEQUENCE</scope>
</reference>
<gene>
    <name evidence="1" type="ORF">LCGC14_2243550</name>
</gene>
<organism evidence="1">
    <name type="scientific">marine sediment metagenome</name>
    <dbReference type="NCBI Taxonomy" id="412755"/>
    <lineage>
        <taxon>unclassified sequences</taxon>
        <taxon>metagenomes</taxon>
        <taxon>ecological metagenomes</taxon>
    </lineage>
</organism>
<name>A0A0F9DSC3_9ZZZZ</name>
<comment type="caution">
    <text evidence="1">The sequence shown here is derived from an EMBL/GenBank/DDBJ whole genome shotgun (WGS) entry which is preliminary data.</text>
</comment>
<sequence length="72" mass="8464">MNLTFAITGKEMLKELLAQCTEQQQFMFKRMYSHNNLDLPINEAVEKMKDENIDRAITQCERTVENNKIKIA</sequence>
<accession>A0A0F9DSC3</accession>
<dbReference type="EMBL" id="LAZR01030430">
    <property type="protein sequence ID" value="KKL56626.1"/>
    <property type="molecule type" value="Genomic_DNA"/>
</dbReference>
<proteinExistence type="predicted"/>
<dbReference type="AlphaFoldDB" id="A0A0F9DSC3"/>